<reference evidence="2" key="1">
    <citation type="submission" date="2021-01" db="EMBL/GenBank/DDBJ databases">
        <title>Genome sequence of Phenylobacterium sp. 20VBR1 isolated from a valley glaceir, Ny-Alesund, Svalbard.</title>
        <authorList>
            <person name="Thomas F.A."/>
            <person name="Krishnan K.P."/>
            <person name="Sinha R.K."/>
        </authorList>
    </citation>
    <scope>NUCLEOTIDE SEQUENCE</scope>
    <source>
        <strain evidence="2">20VBR1</strain>
    </source>
</reference>
<evidence type="ECO:0000256" key="1">
    <source>
        <dbReference type="SAM" id="MobiDB-lite"/>
    </source>
</evidence>
<name>A0A974P0Y6_9CAUL</name>
<feature type="region of interest" description="Disordered" evidence="1">
    <location>
        <begin position="124"/>
        <end position="157"/>
    </location>
</feature>
<gene>
    <name evidence="2" type="ORF">JKL49_16455</name>
</gene>
<organism evidence="2">
    <name type="scientific">Phenylobacterium glaciei</name>
    <dbReference type="NCBI Taxonomy" id="2803784"/>
    <lineage>
        <taxon>Bacteria</taxon>
        <taxon>Pseudomonadati</taxon>
        <taxon>Pseudomonadota</taxon>
        <taxon>Alphaproteobacteria</taxon>
        <taxon>Caulobacterales</taxon>
        <taxon>Caulobacteraceae</taxon>
        <taxon>Phenylobacterium</taxon>
    </lineage>
</organism>
<evidence type="ECO:0000313" key="2">
    <source>
        <dbReference type="EMBL" id="QQZ48879.1"/>
    </source>
</evidence>
<dbReference type="EMBL" id="CP068570">
    <property type="protein sequence ID" value="QQZ48879.1"/>
    <property type="molecule type" value="Genomic_DNA"/>
</dbReference>
<sequence>MPKMADRLDIADALESLAVHCRPPLMSVEDRSRWMVDWCSDLANFPIEAIKLACTRWRQGENTRFPTPGQLLPMVRAVLPAKGDGPKVERWRPISGEDYRQLPIRDKIRHLQIELSELMTDAGPMMINEGSSGPPPDAGRDARQVARRPGASCDDRR</sequence>
<proteinExistence type="predicted"/>
<dbReference type="AlphaFoldDB" id="A0A974P0Y6"/>
<accession>A0A974P0Y6</accession>
<protein>
    <submittedName>
        <fullName evidence="2">Uncharacterized protein</fullName>
    </submittedName>
</protein>